<dbReference type="RefSeq" id="WP_085475232.1">
    <property type="nucleotide sequence ID" value="NZ_FXBM01000001.1"/>
</dbReference>
<accession>A0A1X7N5L0</accession>
<dbReference type="AlphaFoldDB" id="A0A1X7N5L0"/>
<keyword evidence="2" id="KW-1185">Reference proteome</keyword>
<evidence type="ECO:0000313" key="2">
    <source>
        <dbReference type="Proteomes" id="UP000193711"/>
    </source>
</evidence>
<dbReference type="EMBL" id="FXBM01000001">
    <property type="protein sequence ID" value="SMH32608.1"/>
    <property type="molecule type" value="Genomic_DNA"/>
</dbReference>
<dbReference type="Proteomes" id="UP000193711">
    <property type="component" value="Unassembled WGS sequence"/>
</dbReference>
<reference evidence="2" key="1">
    <citation type="submission" date="2017-04" db="EMBL/GenBank/DDBJ databases">
        <authorList>
            <person name="Varghese N."/>
            <person name="Submissions S."/>
        </authorList>
    </citation>
    <scope>NUCLEOTIDE SEQUENCE [LARGE SCALE GENOMIC DNA]</scope>
    <source>
        <strain evidence="2">VKM Ac-2121</strain>
    </source>
</reference>
<name>A0A1X7N5L0_9MICO</name>
<sequence length="200" mass="21604">MSTRGDLGTAESGPPSTTRVVDRVLSIEHRAAGLVQPLGLVPYTVEPVLVRRPAREIWDWVVVPLEDDPAFRARTLAIPAHARRRIAAVSDAGIEFDRLLIAHEVPKFDQLPVGFTKNPGWEKELISRTVRARPERAVTGIDRVAAKVVAGLRRTAEGAAAVGGSLIEALASDPILIGAILVPGPHGDQEAVFEIARWDL</sequence>
<gene>
    <name evidence="1" type="ORF">SAMN06295885_0758</name>
</gene>
<dbReference type="STRING" id="1891671.SAMN06295885_0758"/>
<proteinExistence type="predicted"/>
<protein>
    <submittedName>
        <fullName evidence="1">Uncharacterized protein</fullName>
    </submittedName>
</protein>
<organism evidence="1 2">
    <name type="scientific">Rathayibacter oskolensis</name>
    <dbReference type="NCBI Taxonomy" id="1891671"/>
    <lineage>
        <taxon>Bacteria</taxon>
        <taxon>Bacillati</taxon>
        <taxon>Actinomycetota</taxon>
        <taxon>Actinomycetes</taxon>
        <taxon>Micrococcales</taxon>
        <taxon>Microbacteriaceae</taxon>
        <taxon>Rathayibacter</taxon>
    </lineage>
</organism>
<evidence type="ECO:0000313" key="1">
    <source>
        <dbReference type="EMBL" id="SMH32608.1"/>
    </source>
</evidence>